<dbReference type="Pfam" id="PF13181">
    <property type="entry name" value="TPR_8"/>
    <property type="match status" value="2"/>
</dbReference>
<keyword evidence="1" id="KW-0677">Repeat</keyword>
<dbReference type="AlphaFoldDB" id="A0A142EPQ0"/>
<dbReference type="OrthoDB" id="9785181at2"/>
<reference evidence="5" key="1">
    <citation type="submission" date="2015-09" db="EMBL/GenBank/DDBJ databases">
        <title>Complete sequence of Algoriphagus sp. M8-2.</title>
        <authorList>
            <person name="Shintani M."/>
        </authorList>
    </citation>
    <scope>NUCLEOTIDE SEQUENCE [LARGE SCALE GENOMIC DNA]</scope>
    <source>
        <strain evidence="5">M8-2</strain>
    </source>
</reference>
<organism evidence="4 5">
    <name type="scientific">Algoriphagus sanaruensis</name>
    <dbReference type="NCBI Taxonomy" id="1727163"/>
    <lineage>
        <taxon>Bacteria</taxon>
        <taxon>Pseudomonadati</taxon>
        <taxon>Bacteroidota</taxon>
        <taxon>Cytophagia</taxon>
        <taxon>Cytophagales</taxon>
        <taxon>Cyclobacteriaceae</taxon>
        <taxon>Algoriphagus</taxon>
    </lineage>
</organism>
<dbReference type="PROSITE" id="PS51257">
    <property type="entry name" value="PROKAR_LIPOPROTEIN"/>
    <property type="match status" value="1"/>
</dbReference>
<dbReference type="PANTHER" id="PTHR44858">
    <property type="entry name" value="TETRATRICOPEPTIDE REPEAT PROTEIN 6"/>
    <property type="match status" value="1"/>
</dbReference>
<dbReference type="EMBL" id="CP012836">
    <property type="protein sequence ID" value="AMQ57105.1"/>
    <property type="molecule type" value="Genomic_DNA"/>
</dbReference>
<evidence type="ECO:0000313" key="4">
    <source>
        <dbReference type="EMBL" id="AMQ57105.1"/>
    </source>
</evidence>
<protein>
    <submittedName>
        <fullName evidence="4">Uncharacterized protein</fullName>
    </submittedName>
</protein>
<keyword evidence="5" id="KW-1185">Reference proteome</keyword>
<dbReference type="PROSITE" id="PS50005">
    <property type="entry name" value="TPR"/>
    <property type="match status" value="2"/>
</dbReference>
<name>A0A142EPQ0_9BACT</name>
<dbReference type="SMART" id="SM00028">
    <property type="entry name" value="TPR"/>
    <property type="match status" value="5"/>
</dbReference>
<dbReference type="InterPro" id="IPR019734">
    <property type="entry name" value="TPR_rpt"/>
</dbReference>
<accession>A0A142EPQ0</accession>
<dbReference type="PANTHER" id="PTHR44858:SF1">
    <property type="entry name" value="UDP-N-ACETYLGLUCOSAMINE--PEPTIDE N-ACETYLGLUCOSAMINYLTRANSFERASE SPINDLY-RELATED"/>
    <property type="match status" value="1"/>
</dbReference>
<dbReference type="PATRIC" id="fig|1727163.4.peg.2449"/>
<evidence type="ECO:0000256" key="3">
    <source>
        <dbReference type="PROSITE-ProRule" id="PRU00339"/>
    </source>
</evidence>
<dbReference type="Pfam" id="PF00515">
    <property type="entry name" value="TPR_1"/>
    <property type="match status" value="1"/>
</dbReference>
<dbReference type="PROSITE" id="PS50293">
    <property type="entry name" value="TPR_REGION"/>
    <property type="match status" value="1"/>
</dbReference>
<gene>
    <name evidence="4" type="ORF">AO498_11710</name>
</gene>
<evidence type="ECO:0000256" key="2">
    <source>
        <dbReference type="ARBA" id="ARBA00022803"/>
    </source>
</evidence>
<dbReference type="Proteomes" id="UP000073816">
    <property type="component" value="Chromosome"/>
</dbReference>
<dbReference type="InterPro" id="IPR011990">
    <property type="entry name" value="TPR-like_helical_dom_sf"/>
</dbReference>
<dbReference type="RefSeq" id="WP_067547746.1">
    <property type="nucleotide sequence ID" value="NZ_CP012836.1"/>
</dbReference>
<feature type="repeat" description="TPR" evidence="3">
    <location>
        <begin position="22"/>
        <end position="55"/>
    </location>
</feature>
<evidence type="ECO:0000313" key="5">
    <source>
        <dbReference type="Proteomes" id="UP000073816"/>
    </source>
</evidence>
<dbReference type="SUPFAM" id="SSF48452">
    <property type="entry name" value="TPR-like"/>
    <property type="match status" value="1"/>
</dbReference>
<proteinExistence type="predicted"/>
<dbReference type="Gene3D" id="1.25.40.10">
    <property type="entry name" value="Tetratricopeptide repeat domain"/>
    <property type="match status" value="2"/>
</dbReference>
<feature type="repeat" description="TPR" evidence="3">
    <location>
        <begin position="56"/>
        <end position="89"/>
    </location>
</feature>
<keyword evidence="2 3" id="KW-0802">TPR repeat</keyword>
<evidence type="ECO:0000256" key="1">
    <source>
        <dbReference type="ARBA" id="ARBA00022737"/>
    </source>
</evidence>
<reference evidence="4 5" key="2">
    <citation type="journal article" date="2016" name="Genome Announc.">
        <title>Complete Genome Sequence of Algoriphagus sp. Strain M8-2, Isolated from a Brackish Lake.</title>
        <authorList>
            <person name="Muraguchi Y."/>
            <person name="Kushimoto K."/>
            <person name="Ohtsubo Y."/>
            <person name="Suzuki T."/>
            <person name="Dohra H."/>
            <person name="Kimbara K."/>
            <person name="Shintani M."/>
        </authorList>
    </citation>
    <scope>NUCLEOTIDE SEQUENCE [LARGE SCALE GENOMIC DNA]</scope>
    <source>
        <strain evidence="4 5">M8-2</strain>
    </source>
</reference>
<dbReference type="InterPro" id="IPR050498">
    <property type="entry name" value="Ycf3"/>
</dbReference>
<sequence>MKLSSKIVLIPVFAGILLSACSEQKVNQADAYFERGQYELAAQTYSENLKSNPGDVKMIYNRGRAFQEMGNLEQAQADFEKAFEIEPNNTQVLLSLAAIQLEQKNFASALLYATKAEEIAGAPAMASYLKGRSLHGLGMPEDALKAYGTAIQLDKEFGQAYFTRGMLKVALERKKQACEDFQLATSLEYPGAKDALAKYCKR</sequence>
<dbReference type="KEGG" id="alm:AO498_11710"/>
<dbReference type="STRING" id="1727163.AO498_11710"/>